<dbReference type="SUPFAM" id="SSF90112">
    <property type="entry name" value="Neurotransmitter-gated ion-channel transmembrane pore"/>
    <property type="match status" value="1"/>
</dbReference>
<protein>
    <recommendedName>
        <fullName evidence="14">pH-sensitive chloride channel 2</fullName>
    </recommendedName>
    <alternativeName>
        <fullName evidence="15">Ligand-gated chloride channel protein hodor</fullName>
    </alternativeName>
</protein>
<dbReference type="InterPro" id="IPR006028">
    <property type="entry name" value="GABAA/Glycine_rcpt"/>
</dbReference>
<dbReference type="GO" id="GO:0004888">
    <property type="term" value="F:transmembrane signaling receptor activity"/>
    <property type="evidence" value="ECO:0007669"/>
    <property type="project" value="InterPro"/>
</dbReference>
<dbReference type="EMBL" id="OU892280">
    <property type="protein sequence ID" value="CAG9767208.1"/>
    <property type="molecule type" value="Genomic_DNA"/>
</dbReference>
<dbReference type="GO" id="GO:0005230">
    <property type="term" value="F:extracellular ligand-gated monoatomic ion channel activity"/>
    <property type="evidence" value="ECO:0007669"/>
    <property type="project" value="InterPro"/>
</dbReference>
<evidence type="ECO:0000256" key="11">
    <source>
        <dbReference type="ARBA" id="ARBA00023303"/>
    </source>
</evidence>
<evidence type="ECO:0000256" key="12">
    <source>
        <dbReference type="ARBA" id="ARBA00051122"/>
    </source>
</evidence>
<dbReference type="GO" id="GO:0005254">
    <property type="term" value="F:chloride channel activity"/>
    <property type="evidence" value="ECO:0007669"/>
    <property type="project" value="UniProtKB-ARBA"/>
</dbReference>
<dbReference type="InterPro" id="IPR006201">
    <property type="entry name" value="Neur_channel"/>
</dbReference>
<evidence type="ECO:0000256" key="9">
    <source>
        <dbReference type="ARBA" id="ARBA00023180"/>
    </source>
</evidence>
<keyword evidence="7 16" id="KW-0406">Ion transport</keyword>
<evidence type="ECO:0000256" key="3">
    <source>
        <dbReference type="ARBA" id="ARBA00022475"/>
    </source>
</evidence>
<evidence type="ECO:0000256" key="17">
    <source>
        <dbReference type="SAM" id="MobiDB-lite"/>
    </source>
</evidence>
<dbReference type="Pfam" id="PF02931">
    <property type="entry name" value="Neur_chan_LBD"/>
    <property type="match status" value="1"/>
</dbReference>
<keyword evidence="8 16" id="KW-0472">Membrane</keyword>
<dbReference type="InterPro" id="IPR006029">
    <property type="entry name" value="Neurotrans-gated_channel_TM"/>
</dbReference>
<keyword evidence="9" id="KW-0325">Glycoprotein</keyword>
<name>A0A9N9MNA5_9CUCU</name>
<dbReference type="SUPFAM" id="SSF63712">
    <property type="entry name" value="Nicotinic receptor ligand binding domain-like"/>
    <property type="match status" value="1"/>
</dbReference>
<organism evidence="20 21">
    <name type="scientific">Ceutorhynchus assimilis</name>
    <name type="common">cabbage seed weevil</name>
    <dbReference type="NCBI Taxonomy" id="467358"/>
    <lineage>
        <taxon>Eukaryota</taxon>
        <taxon>Metazoa</taxon>
        <taxon>Ecdysozoa</taxon>
        <taxon>Arthropoda</taxon>
        <taxon>Hexapoda</taxon>
        <taxon>Insecta</taxon>
        <taxon>Pterygota</taxon>
        <taxon>Neoptera</taxon>
        <taxon>Endopterygota</taxon>
        <taxon>Coleoptera</taxon>
        <taxon>Polyphaga</taxon>
        <taxon>Cucujiformia</taxon>
        <taxon>Curculionidae</taxon>
        <taxon>Ceutorhynchinae</taxon>
        <taxon>Ceutorhynchus</taxon>
    </lineage>
</organism>
<comment type="subcellular location">
    <subcellularLocation>
        <location evidence="1">Cell membrane</location>
        <topology evidence="1">Multi-pass membrane protein</topology>
    </subcellularLocation>
</comment>
<keyword evidence="3" id="KW-1003">Cell membrane</keyword>
<dbReference type="PROSITE" id="PS00236">
    <property type="entry name" value="NEUROTR_ION_CHANNEL"/>
    <property type="match status" value="1"/>
</dbReference>
<evidence type="ECO:0000313" key="20">
    <source>
        <dbReference type="EMBL" id="CAG9767208.1"/>
    </source>
</evidence>
<dbReference type="GO" id="GO:0005886">
    <property type="term" value="C:plasma membrane"/>
    <property type="evidence" value="ECO:0007669"/>
    <property type="project" value="UniProtKB-SubCell"/>
</dbReference>
<dbReference type="Proteomes" id="UP001152799">
    <property type="component" value="Chromosome 4"/>
</dbReference>
<feature type="transmembrane region" description="Helical" evidence="16">
    <location>
        <begin position="459"/>
        <end position="478"/>
    </location>
</feature>
<evidence type="ECO:0000256" key="6">
    <source>
        <dbReference type="ARBA" id="ARBA00022989"/>
    </source>
</evidence>
<comment type="similarity">
    <text evidence="13 16">Belongs to the ligand-gated ion channel (TC 1.A.9) family.</text>
</comment>
<keyword evidence="5 16" id="KW-0732">Signal</keyword>
<evidence type="ECO:0000256" key="13">
    <source>
        <dbReference type="ARBA" id="ARBA00061606"/>
    </source>
</evidence>
<keyword evidence="4 16" id="KW-0812">Transmembrane</keyword>
<reference evidence="20" key="1">
    <citation type="submission" date="2022-01" db="EMBL/GenBank/DDBJ databases">
        <authorList>
            <person name="King R."/>
        </authorList>
    </citation>
    <scope>NUCLEOTIDE SEQUENCE</scope>
</reference>
<dbReference type="InterPro" id="IPR036734">
    <property type="entry name" value="Neur_chan_lig-bd_sf"/>
</dbReference>
<sequence length="479" mass="54871">MGAIFLFFIFLYGCVDCDIRPITVTDQTIFKRNSTENCPVLQPSLDNLSQEEFVSKLTQSCRYDQASRPPSDLPLRVNFQIDMRHIENIDNTQFKTHLLVQINFKDDRLNFAQLSPNRGAILGQESLKNKLWMPHIYVKNEKASNLMGLDRKDVFLKIDPQGDITYSYRMTTTFFCSMNLRKFPFDHQVCQLIWASWVYNDSNLELQWAKTQPYIISEHLQLTEFSLGSIAVESTKTSKFDPATISAWNLDEGYSSLIFKFQLKREAGYYILEYFLPSIFLIIMSWVSFWIQADAAPARTTLGTATMLSFITLNGNLSKSLPKVSYIKASEIWFLGGATFIFCSLAEFTFVNVIWRRKKKVELAKQSSKYIIKSALSPRLARKDLRKSESLSSLDAKNSGHYLTIHGSSNSLNVPTITTTSDDGQNPNPDSGCPTPTQQAWAEMTPQEVAIWIDRKARVVFPVLFLVYNLLYWSFVYAL</sequence>
<dbReference type="Gene3D" id="1.20.58.390">
    <property type="entry name" value="Neurotransmitter-gated ion-channel transmembrane domain"/>
    <property type="match status" value="1"/>
</dbReference>
<evidence type="ECO:0000256" key="5">
    <source>
        <dbReference type="ARBA" id="ARBA00022729"/>
    </source>
</evidence>
<feature type="chain" id="PRO_5040542532" description="pH-sensitive chloride channel 2" evidence="16">
    <location>
        <begin position="18"/>
        <end position="479"/>
    </location>
</feature>
<accession>A0A9N9MNA5</accession>
<dbReference type="PRINTS" id="PR00252">
    <property type="entry name" value="NRIONCHANNEL"/>
</dbReference>
<feature type="domain" description="Neurotransmitter-gated ion-channel transmembrane" evidence="19">
    <location>
        <begin position="276"/>
        <end position="473"/>
    </location>
</feature>
<keyword evidence="6 16" id="KW-1133">Transmembrane helix</keyword>
<evidence type="ECO:0000256" key="16">
    <source>
        <dbReference type="RuleBase" id="RU000687"/>
    </source>
</evidence>
<evidence type="ECO:0000256" key="14">
    <source>
        <dbReference type="ARBA" id="ARBA00073427"/>
    </source>
</evidence>
<evidence type="ECO:0000313" key="21">
    <source>
        <dbReference type="Proteomes" id="UP001152799"/>
    </source>
</evidence>
<dbReference type="PRINTS" id="PR00253">
    <property type="entry name" value="GABAARECEPTR"/>
</dbReference>
<evidence type="ECO:0000256" key="2">
    <source>
        <dbReference type="ARBA" id="ARBA00022448"/>
    </source>
</evidence>
<feature type="transmembrane region" description="Helical" evidence="16">
    <location>
        <begin position="296"/>
        <end position="313"/>
    </location>
</feature>
<evidence type="ECO:0000256" key="4">
    <source>
        <dbReference type="ARBA" id="ARBA00022692"/>
    </source>
</evidence>
<keyword evidence="21" id="KW-1185">Reference proteome</keyword>
<comment type="catalytic activity">
    <reaction evidence="12">
        <text>chloride(in) = chloride(out)</text>
        <dbReference type="Rhea" id="RHEA:29823"/>
        <dbReference type="ChEBI" id="CHEBI:17996"/>
    </reaction>
    <physiologicalReaction direction="left-to-right" evidence="12">
        <dbReference type="Rhea" id="RHEA:29824"/>
    </physiologicalReaction>
</comment>
<feature type="transmembrane region" description="Helical" evidence="16">
    <location>
        <begin position="333"/>
        <end position="355"/>
    </location>
</feature>
<dbReference type="Pfam" id="PF02932">
    <property type="entry name" value="Neur_chan_memb"/>
    <property type="match status" value="1"/>
</dbReference>
<evidence type="ECO:0000256" key="7">
    <source>
        <dbReference type="ARBA" id="ARBA00023065"/>
    </source>
</evidence>
<dbReference type="Gene3D" id="2.70.170.10">
    <property type="entry name" value="Neurotransmitter-gated ion-channel ligand-binding domain"/>
    <property type="match status" value="1"/>
</dbReference>
<feature type="signal peptide" evidence="16">
    <location>
        <begin position="1"/>
        <end position="17"/>
    </location>
</feature>
<gene>
    <name evidence="20" type="ORF">CEUTPL_LOCUS7774</name>
</gene>
<evidence type="ECO:0000256" key="15">
    <source>
        <dbReference type="ARBA" id="ARBA00082029"/>
    </source>
</evidence>
<feature type="region of interest" description="Disordered" evidence="17">
    <location>
        <begin position="416"/>
        <end position="438"/>
    </location>
</feature>
<evidence type="ECO:0000256" key="10">
    <source>
        <dbReference type="ARBA" id="ARBA00023286"/>
    </source>
</evidence>
<dbReference type="AlphaFoldDB" id="A0A9N9MNA5"/>
<evidence type="ECO:0000256" key="8">
    <source>
        <dbReference type="ARBA" id="ARBA00023136"/>
    </source>
</evidence>
<feature type="domain" description="Neurotransmitter-gated ion-channel ligand-binding" evidence="18">
    <location>
        <begin position="51"/>
        <end position="266"/>
    </location>
</feature>
<feature type="transmembrane region" description="Helical" evidence="16">
    <location>
        <begin position="267"/>
        <end position="289"/>
    </location>
</feature>
<dbReference type="GO" id="GO:0099095">
    <property type="term" value="F:ligand-gated monoatomic anion channel activity"/>
    <property type="evidence" value="ECO:0007669"/>
    <property type="project" value="UniProtKB-ARBA"/>
</dbReference>
<proteinExistence type="inferred from homology"/>
<dbReference type="OrthoDB" id="3176171at2759"/>
<keyword evidence="2 16" id="KW-0813">Transport</keyword>
<dbReference type="InterPro" id="IPR038050">
    <property type="entry name" value="Neuro_actylchol_rec"/>
</dbReference>
<keyword evidence="10" id="KW-1071">Ligand-gated ion channel</keyword>
<dbReference type="FunFam" id="2.70.170.10:FF:000042">
    <property type="entry name" value="Blast:Glycine receptor subunit alpha-3"/>
    <property type="match status" value="1"/>
</dbReference>
<dbReference type="InterPro" id="IPR006202">
    <property type="entry name" value="Neur_chan_lig-bd"/>
</dbReference>
<evidence type="ECO:0000259" key="18">
    <source>
        <dbReference type="Pfam" id="PF02931"/>
    </source>
</evidence>
<dbReference type="InterPro" id="IPR018000">
    <property type="entry name" value="Neurotransmitter_ion_chnl_CS"/>
</dbReference>
<evidence type="ECO:0000256" key="1">
    <source>
        <dbReference type="ARBA" id="ARBA00004651"/>
    </source>
</evidence>
<keyword evidence="11 16" id="KW-0407">Ion channel</keyword>
<dbReference type="CDD" id="cd19049">
    <property type="entry name" value="LGIC_TM_anion"/>
    <property type="match status" value="1"/>
</dbReference>
<dbReference type="PANTHER" id="PTHR18945">
    <property type="entry name" value="NEUROTRANSMITTER GATED ION CHANNEL"/>
    <property type="match status" value="1"/>
</dbReference>
<dbReference type="InterPro" id="IPR036719">
    <property type="entry name" value="Neuro-gated_channel_TM_sf"/>
</dbReference>
<evidence type="ECO:0000259" key="19">
    <source>
        <dbReference type="Pfam" id="PF02932"/>
    </source>
</evidence>
<dbReference type="CDD" id="cd18987">
    <property type="entry name" value="LGIC_ECD_anion"/>
    <property type="match status" value="1"/>
</dbReference>